<dbReference type="Proteomes" id="UP000219329">
    <property type="component" value="Unassembled WGS sequence"/>
</dbReference>
<dbReference type="AlphaFoldDB" id="A0A2A5W787"/>
<evidence type="ECO:0000256" key="1">
    <source>
        <dbReference type="SAM" id="SignalP"/>
    </source>
</evidence>
<keyword evidence="1" id="KW-0732">Signal</keyword>
<name>A0A2A5W787_9GAMM</name>
<protein>
    <submittedName>
        <fullName evidence="2">Heme-binding protein</fullName>
    </submittedName>
</protein>
<feature type="signal peptide" evidence="1">
    <location>
        <begin position="1"/>
        <end position="26"/>
    </location>
</feature>
<organism evidence="2 3">
    <name type="scientific">OM182 bacterium MED-G28</name>
    <dbReference type="NCBI Taxonomy" id="1986256"/>
    <lineage>
        <taxon>Bacteria</taxon>
        <taxon>Pseudomonadati</taxon>
        <taxon>Pseudomonadota</taxon>
        <taxon>Gammaproteobacteria</taxon>
        <taxon>OMG group</taxon>
        <taxon>OM182 clade</taxon>
    </lineage>
</organism>
<feature type="chain" id="PRO_5012291934" evidence="1">
    <location>
        <begin position="27"/>
        <end position="223"/>
    </location>
</feature>
<dbReference type="SUPFAM" id="SSF55136">
    <property type="entry name" value="Probable bacterial effector-binding domain"/>
    <property type="match status" value="1"/>
</dbReference>
<reference evidence="2 3" key="1">
    <citation type="submission" date="2017-08" db="EMBL/GenBank/DDBJ databases">
        <title>Fine stratification of microbial communities through a metagenomic profile of the photic zone.</title>
        <authorList>
            <person name="Haro-Moreno J.M."/>
            <person name="Lopez-Perez M."/>
            <person name="De La Torre J."/>
            <person name="Picazo A."/>
            <person name="Camacho A."/>
            <person name="Rodriguez-Valera F."/>
        </authorList>
    </citation>
    <scope>NUCLEOTIDE SEQUENCE [LARGE SCALE GENOMIC DNA]</scope>
    <source>
        <strain evidence="2">MED-G28</strain>
    </source>
</reference>
<dbReference type="Pfam" id="PF04832">
    <property type="entry name" value="SOUL"/>
    <property type="match status" value="1"/>
</dbReference>
<evidence type="ECO:0000313" key="2">
    <source>
        <dbReference type="EMBL" id="PDH32340.1"/>
    </source>
</evidence>
<accession>A0A2A5W787</accession>
<dbReference type="InterPro" id="IPR006917">
    <property type="entry name" value="SOUL_heme-bd"/>
</dbReference>
<dbReference type="Gene3D" id="3.20.80.10">
    <property type="entry name" value="Regulatory factor, effector binding domain"/>
    <property type="match status" value="1"/>
</dbReference>
<dbReference type="EMBL" id="NTJZ01000018">
    <property type="protein sequence ID" value="PDH32340.1"/>
    <property type="molecule type" value="Genomic_DNA"/>
</dbReference>
<proteinExistence type="predicted"/>
<dbReference type="InterPro" id="IPR011256">
    <property type="entry name" value="Reg_factor_effector_dom_sf"/>
</dbReference>
<evidence type="ECO:0000313" key="3">
    <source>
        <dbReference type="Proteomes" id="UP000219329"/>
    </source>
</evidence>
<comment type="caution">
    <text evidence="2">The sequence shown here is derived from an EMBL/GenBank/DDBJ whole genome shotgun (WGS) entry which is preliminary data.</text>
</comment>
<gene>
    <name evidence="2" type="ORF">CNF02_12375</name>
</gene>
<dbReference type="PANTHER" id="PTHR11220:SF1">
    <property type="entry name" value="HEME-BINDING PROTEIN 2"/>
    <property type="match status" value="1"/>
</dbReference>
<sequence length="223" mass="25244">MNLTFNLQHKLILSFMVILMATSAHGIETPQYTVIYEDETVEYRQYEPYIVAETFVDKSVKYKKASNEGFMRLFRYITGNNNVQADIDMTAPVQLVAASEEIAMTAPVQRVETDDSWRISFMLPSKFSMETAPTPGDERISLRLVKGQLMAVVRYSGRWTERNYDKHKERLSESLNAAAVETIGTFESAAYDAPYVLPFLRRNEVMIEVKSAPATQLTAATGS</sequence>
<dbReference type="PANTHER" id="PTHR11220">
    <property type="entry name" value="HEME-BINDING PROTEIN-RELATED"/>
    <property type="match status" value="1"/>
</dbReference>